<evidence type="ECO:0000313" key="8">
    <source>
        <dbReference type="Proteomes" id="UP001311232"/>
    </source>
</evidence>
<evidence type="ECO:0000256" key="2">
    <source>
        <dbReference type="ARBA" id="ARBA00022729"/>
    </source>
</evidence>
<comment type="subcellular location">
    <subcellularLocation>
        <location evidence="1">Membrane</location>
    </subcellularLocation>
</comment>
<reference evidence="7 8" key="1">
    <citation type="submission" date="2021-06" db="EMBL/GenBank/DDBJ databases">
        <authorList>
            <person name="Palmer J.M."/>
        </authorList>
    </citation>
    <scope>NUCLEOTIDE SEQUENCE [LARGE SCALE GENOMIC DNA]</scope>
    <source>
        <strain evidence="7 8">MEX-2019</strain>
        <tissue evidence="7">Muscle</tissue>
    </source>
</reference>
<accession>A0AAV9RSB7</accession>
<evidence type="ECO:0000256" key="6">
    <source>
        <dbReference type="SAM" id="SignalP"/>
    </source>
</evidence>
<dbReference type="Gene3D" id="2.60.40.10">
    <property type="entry name" value="Immunoglobulins"/>
    <property type="match status" value="1"/>
</dbReference>
<evidence type="ECO:0000313" key="7">
    <source>
        <dbReference type="EMBL" id="KAK5611948.1"/>
    </source>
</evidence>
<keyword evidence="8" id="KW-1185">Reference proteome</keyword>
<gene>
    <name evidence="7" type="ORF">CRENBAI_005365</name>
</gene>
<dbReference type="PANTHER" id="PTHR12080:SF80">
    <property type="entry name" value="IMMUNOGLOBULIN V-SET DOMAIN-CONTAINING PROTEIN"/>
    <property type="match status" value="1"/>
</dbReference>
<sequence length="313" mass="34495">MAVVVLLLLVSVLDTVKGSDLRFVANGSDLLLDVNKAAVGTEDDFIWRFNTTFNIVKFKSPSKPIVHNKYKDRAQFFAQNYSLLLRNVQHSDSGQYKAVASGQEDTTVVGYTIRVQDRVSAVKLIVTPNDPSNCNFTATCKTVDSLISGAFQCDNQTCHLLKQTDLKNTSLTVYVEKNSIICNHSNNVSWKQDAKAVEFLCEKEAVPNTAVIAGISAGVVVGLVGCVFMLFKLCKRKRRSNTGHDIPEDKPQHNLYECPADAAITSTYALVQLGNPDEQHNDTRTHLPTQAETIYAQVNRATKSNSQPAAINR</sequence>
<evidence type="ECO:0008006" key="9">
    <source>
        <dbReference type="Google" id="ProtNLM"/>
    </source>
</evidence>
<dbReference type="AlphaFoldDB" id="A0AAV9RSB7"/>
<feature type="signal peptide" evidence="6">
    <location>
        <begin position="1"/>
        <end position="18"/>
    </location>
</feature>
<keyword evidence="4" id="KW-0325">Glycoprotein</keyword>
<feature type="chain" id="PRO_5043844078" description="Immunoglobulin subtype domain-containing protein" evidence="6">
    <location>
        <begin position="19"/>
        <end position="313"/>
    </location>
</feature>
<dbReference type="InterPro" id="IPR015631">
    <property type="entry name" value="CD2/SLAM_rcpt"/>
</dbReference>
<name>A0AAV9RSB7_9TELE</name>
<dbReference type="SUPFAM" id="SSF48726">
    <property type="entry name" value="Immunoglobulin"/>
    <property type="match status" value="1"/>
</dbReference>
<proteinExistence type="predicted"/>
<organism evidence="7 8">
    <name type="scientific">Crenichthys baileyi</name>
    <name type="common">White River springfish</name>
    <dbReference type="NCBI Taxonomy" id="28760"/>
    <lineage>
        <taxon>Eukaryota</taxon>
        <taxon>Metazoa</taxon>
        <taxon>Chordata</taxon>
        <taxon>Craniata</taxon>
        <taxon>Vertebrata</taxon>
        <taxon>Euteleostomi</taxon>
        <taxon>Actinopterygii</taxon>
        <taxon>Neopterygii</taxon>
        <taxon>Teleostei</taxon>
        <taxon>Neoteleostei</taxon>
        <taxon>Acanthomorphata</taxon>
        <taxon>Ovalentaria</taxon>
        <taxon>Atherinomorphae</taxon>
        <taxon>Cyprinodontiformes</taxon>
        <taxon>Goodeidae</taxon>
        <taxon>Crenichthys</taxon>
    </lineage>
</organism>
<dbReference type="Proteomes" id="UP001311232">
    <property type="component" value="Unassembled WGS sequence"/>
</dbReference>
<dbReference type="GO" id="GO:0016020">
    <property type="term" value="C:membrane"/>
    <property type="evidence" value="ECO:0007669"/>
    <property type="project" value="UniProtKB-SubCell"/>
</dbReference>
<feature type="transmembrane region" description="Helical" evidence="5">
    <location>
        <begin position="210"/>
        <end position="231"/>
    </location>
</feature>
<keyword evidence="3 5" id="KW-0472">Membrane</keyword>
<comment type="caution">
    <text evidence="7">The sequence shown here is derived from an EMBL/GenBank/DDBJ whole genome shotgun (WGS) entry which is preliminary data.</text>
</comment>
<dbReference type="InterPro" id="IPR036179">
    <property type="entry name" value="Ig-like_dom_sf"/>
</dbReference>
<keyword evidence="5" id="KW-0812">Transmembrane</keyword>
<keyword evidence="5" id="KW-1133">Transmembrane helix</keyword>
<dbReference type="EMBL" id="JAHHUM010001455">
    <property type="protein sequence ID" value="KAK5611948.1"/>
    <property type="molecule type" value="Genomic_DNA"/>
</dbReference>
<evidence type="ECO:0000256" key="4">
    <source>
        <dbReference type="ARBA" id="ARBA00023180"/>
    </source>
</evidence>
<keyword evidence="2 6" id="KW-0732">Signal</keyword>
<evidence type="ECO:0000256" key="5">
    <source>
        <dbReference type="SAM" id="Phobius"/>
    </source>
</evidence>
<dbReference type="InterPro" id="IPR013783">
    <property type="entry name" value="Ig-like_fold"/>
</dbReference>
<evidence type="ECO:0000256" key="3">
    <source>
        <dbReference type="ARBA" id="ARBA00023136"/>
    </source>
</evidence>
<evidence type="ECO:0000256" key="1">
    <source>
        <dbReference type="ARBA" id="ARBA00004370"/>
    </source>
</evidence>
<protein>
    <recommendedName>
        <fullName evidence="9">Immunoglobulin subtype domain-containing protein</fullName>
    </recommendedName>
</protein>
<dbReference type="PANTHER" id="PTHR12080">
    <property type="entry name" value="SIGNALING LYMPHOCYTIC ACTIVATION MOLECULE"/>
    <property type="match status" value="1"/>
</dbReference>